<evidence type="ECO:0000313" key="2">
    <source>
        <dbReference type="Proteomes" id="UP000309997"/>
    </source>
</evidence>
<dbReference type="EMBL" id="RCHU02000002">
    <property type="protein sequence ID" value="KAL3604153.1"/>
    <property type="molecule type" value="Genomic_DNA"/>
</dbReference>
<protein>
    <submittedName>
        <fullName evidence="1">Uncharacterized protein</fullName>
    </submittedName>
</protein>
<comment type="caution">
    <text evidence="1">The sequence shown here is derived from an EMBL/GenBank/DDBJ whole genome shotgun (WGS) entry which is preliminary data.</text>
</comment>
<gene>
    <name evidence="1" type="ORF">D5086_005012</name>
</gene>
<proteinExistence type="predicted"/>
<sequence length="850" mass="92547">MHNVKQMKDSIAGIRSNINSKSSSVASLPLILDIDDFKGDFSFDALFGNLVNDLLPSFQDEEADSADGVGGSAVLATGHARAPSDAAKLAQGLSSPLFPEVDSLLSLFRDSCRELIDLRKQIDGRLYNFKKEVSVQDSKHRKTLAELEKGVDGLFDSFARLDTRISSVGQTAAKIGDHLQSADAQRETASQTIELIKYMMEFNGSPGDLMELSPLFSDDSRVAEAASIAQKLRSFAEEDIGRQDLTVTSVMGNATASRGLEVAVTNLQDYCNELENRLLVRFDAASQKRELSTMAECANFLSQFNRGTSAMQHYVATRPMFIDVEVMNADSRLVLGDQGSQASPSNVARGLSSLFKEITDTVRKEAATIIAVYPSPNDVMSILVQRVLEQRVTALLDKLLVKPSLVNLPTMEEGGLLLYLRMLAVAYEKTQELARDLRAVGCGDLDVEGLTESLFSSHKDEYPEHEQASLRQLYQAKMEELCAESQQPSESTGTIGRSKGASAASSHQQISVTVVTEFVRWNEEAISRCTLFSSLPATLAANVKAVFTCLLDQVGQYITEGLERARDGLTEAATLRERFVLGTSVSRRVAAAAASAAEAAAAAGESSFRSFMVAVQRCGSSVAMVQQYFANSISRLLLPVDGAHAASCEEMAKAMSTAEAAAYKGLQQCIETVMAEVERLLPAEQKATDYRSPDDGMAPDHRPTNACTKVVAYLSRVLEAAFTALEGLNKQAFLTELGNRLHKGLLNHWQKFTFNPSGGLRLKRDITEYGEFVRSFNAPSVGEKFELLGIISGFQLHQFFELRGLAPFHLFCAHGMSSKRKDMIVYHDGSGTNEGSNCLQAQLLPSPPSS</sequence>
<keyword evidence="2" id="KW-1185">Reference proteome</keyword>
<organism evidence="1 2">
    <name type="scientific">Populus alba</name>
    <name type="common">White poplar</name>
    <dbReference type="NCBI Taxonomy" id="43335"/>
    <lineage>
        <taxon>Eukaryota</taxon>
        <taxon>Viridiplantae</taxon>
        <taxon>Streptophyta</taxon>
        <taxon>Embryophyta</taxon>
        <taxon>Tracheophyta</taxon>
        <taxon>Spermatophyta</taxon>
        <taxon>Magnoliopsida</taxon>
        <taxon>eudicotyledons</taxon>
        <taxon>Gunneridae</taxon>
        <taxon>Pentapetalae</taxon>
        <taxon>rosids</taxon>
        <taxon>fabids</taxon>
        <taxon>Malpighiales</taxon>
        <taxon>Salicaceae</taxon>
        <taxon>Saliceae</taxon>
        <taxon>Populus</taxon>
    </lineage>
</organism>
<reference evidence="1 2" key="1">
    <citation type="journal article" date="2024" name="Plant Biotechnol. J.">
        <title>Genome and CRISPR/Cas9 system of a widespread forest tree (Populus alba) in the world.</title>
        <authorList>
            <person name="Liu Y.J."/>
            <person name="Jiang P.F."/>
            <person name="Han X.M."/>
            <person name="Li X.Y."/>
            <person name="Wang H.M."/>
            <person name="Wang Y.J."/>
            <person name="Wang X.X."/>
            <person name="Zeng Q.Y."/>
        </authorList>
    </citation>
    <scope>NUCLEOTIDE SEQUENCE [LARGE SCALE GENOMIC DNA]</scope>
    <source>
        <strain evidence="2">cv. PAL-ZL1</strain>
    </source>
</reference>
<name>A0ACC4CS52_POPAL</name>
<evidence type="ECO:0000313" key="1">
    <source>
        <dbReference type="EMBL" id="KAL3604153.1"/>
    </source>
</evidence>
<dbReference type="Proteomes" id="UP000309997">
    <property type="component" value="Unassembled WGS sequence"/>
</dbReference>
<accession>A0ACC4CS52</accession>